<feature type="active site" description="Proton donor/acceptor" evidence="1">
    <location>
        <position position="84"/>
    </location>
</feature>
<dbReference type="CDD" id="cd07067">
    <property type="entry name" value="HP_PGM_like"/>
    <property type="match status" value="1"/>
</dbReference>
<evidence type="ECO:0000313" key="4">
    <source>
        <dbReference type="Proteomes" id="UP000660680"/>
    </source>
</evidence>
<dbReference type="Gene3D" id="3.40.50.1240">
    <property type="entry name" value="Phosphoglycerate mutase-like"/>
    <property type="match status" value="1"/>
</dbReference>
<reference evidence="3" key="2">
    <citation type="submission" date="2020-09" db="EMBL/GenBank/DDBJ databases">
        <authorList>
            <person name="Sun Q."/>
            <person name="Ohkuma M."/>
        </authorList>
    </citation>
    <scope>NUCLEOTIDE SEQUENCE</scope>
    <source>
        <strain evidence="3">JCM 3276</strain>
    </source>
</reference>
<keyword evidence="4" id="KW-1185">Reference proteome</keyword>
<feature type="binding site" evidence="2">
    <location>
        <begin position="10"/>
        <end position="17"/>
    </location>
    <ligand>
        <name>substrate</name>
    </ligand>
</feature>
<dbReference type="InterPro" id="IPR029033">
    <property type="entry name" value="His_PPase_superfam"/>
</dbReference>
<gene>
    <name evidence="3" type="primary">gpm</name>
    <name evidence="3" type="ORF">GCM10010171_40660</name>
</gene>
<comment type="caution">
    <text evidence="3">The sequence shown here is derived from an EMBL/GenBank/DDBJ whole genome shotgun (WGS) entry which is preliminary data.</text>
</comment>
<dbReference type="SMART" id="SM00855">
    <property type="entry name" value="PGAM"/>
    <property type="match status" value="1"/>
</dbReference>
<dbReference type="GO" id="GO:0016791">
    <property type="term" value="F:phosphatase activity"/>
    <property type="evidence" value="ECO:0007669"/>
    <property type="project" value="TreeGrafter"/>
</dbReference>
<evidence type="ECO:0000256" key="2">
    <source>
        <dbReference type="PIRSR" id="PIRSR613078-2"/>
    </source>
</evidence>
<dbReference type="Pfam" id="PF00300">
    <property type="entry name" value="His_Phos_1"/>
    <property type="match status" value="1"/>
</dbReference>
<dbReference type="InterPro" id="IPR050275">
    <property type="entry name" value="PGM_Phosphatase"/>
</dbReference>
<organism evidence="3 4">
    <name type="scientific">Actinokineospora fastidiosa</name>
    <dbReference type="NCBI Taxonomy" id="1816"/>
    <lineage>
        <taxon>Bacteria</taxon>
        <taxon>Bacillati</taxon>
        <taxon>Actinomycetota</taxon>
        <taxon>Actinomycetes</taxon>
        <taxon>Pseudonocardiales</taxon>
        <taxon>Pseudonocardiaceae</taxon>
        <taxon>Actinokineospora</taxon>
    </lineage>
</organism>
<protein>
    <submittedName>
        <fullName evidence="3">Phosphoglycerate mutase</fullName>
    </submittedName>
</protein>
<dbReference type="PROSITE" id="PS00175">
    <property type="entry name" value="PG_MUTASE"/>
    <property type="match status" value="1"/>
</dbReference>
<feature type="binding site" evidence="2">
    <location>
        <position position="60"/>
    </location>
    <ligand>
        <name>substrate</name>
    </ligand>
</feature>
<accession>A0A918LFW3</accession>
<dbReference type="Proteomes" id="UP000660680">
    <property type="component" value="Unassembled WGS sequence"/>
</dbReference>
<dbReference type="InterPro" id="IPR013078">
    <property type="entry name" value="His_Pase_superF_clade-1"/>
</dbReference>
<sequence>MTLRRVVMWRHGETDYNATGRMQGHIDSNLTEIGWNQARFAVPALVRFAPDVVVTSDLRRATDTATVFSSASGVPLRIDKRLRETHLGLWQGKTLTEVDAEYPGARKIWQTDPTWAPPGGEPRVEVAARAAEVVADLDDGDAETALLCAHGGLITALTAHLLNLPLESWPLLAGIGNCHWTVLARRETSGMAWRLIAYNAGITG</sequence>
<dbReference type="EMBL" id="BMRB01000003">
    <property type="protein sequence ID" value="GGS41815.1"/>
    <property type="molecule type" value="Genomic_DNA"/>
</dbReference>
<dbReference type="AlphaFoldDB" id="A0A918LFW3"/>
<reference evidence="3" key="1">
    <citation type="journal article" date="2014" name="Int. J. Syst. Evol. Microbiol.">
        <title>Complete genome sequence of Corynebacterium casei LMG S-19264T (=DSM 44701T), isolated from a smear-ripened cheese.</title>
        <authorList>
            <consortium name="US DOE Joint Genome Institute (JGI-PGF)"/>
            <person name="Walter F."/>
            <person name="Albersmeier A."/>
            <person name="Kalinowski J."/>
            <person name="Ruckert C."/>
        </authorList>
    </citation>
    <scope>NUCLEOTIDE SEQUENCE</scope>
    <source>
        <strain evidence="3">JCM 3276</strain>
    </source>
</reference>
<proteinExistence type="predicted"/>
<dbReference type="PANTHER" id="PTHR48100:SF62">
    <property type="entry name" value="GLUCOSYL-3-PHOSPHOGLYCERATE PHOSPHATASE"/>
    <property type="match status" value="1"/>
</dbReference>
<dbReference type="RefSeq" id="WP_189212107.1">
    <property type="nucleotide sequence ID" value="NZ_BMRB01000003.1"/>
</dbReference>
<dbReference type="PIRSF" id="PIRSF000709">
    <property type="entry name" value="6PFK_2-Ptase"/>
    <property type="match status" value="1"/>
</dbReference>
<name>A0A918LFW3_9PSEU</name>
<evidence type="ECO:0000256" key="1">
    <source>
        <dbReference type="PIRSR" id="PIRSR613078-1"/>
    </source>
</evidence>
<dbReference type="GO" id="GO:0005737">
    <property type="term" value="C:cytoplasm"/>
    <property type="evidence" value="ECO:0007669"/>
    <property type="project" value="TreeGrafter"/>
</dbReference>
<evidence type="ECO:0000313" key="3">
    <source>
        <dbReference type="EMBL" id="GGS41815.1"/>
    </source>
</evidence>
<dbReference type="SUPFAM" id="SSF53254">
    <property type="entry name" value="Phosphoglycerate mutase-like"/>
    <property type="match status" value="1"/>
</dbReference>
<dbReference type="PANTHER" id="PTHR48100">
    <property type="entry name" value="BROAD-SPECIFICITY PHOSPHATASE YOR283W-RELATED"/>
    <property type="match status" value="1"/>
</dbReference>
<dbReference type="InterPro" id="IPR001345">
    <property type="entry name" value="PG/BPGM_mutase_AS"/>
</dbReference>
<feature type="active site" description="Tele-phosphohistidine intermediate" evidence="1">
    <location>
        <position position="11"/>
    </location>
</feature>